<gene>
    <name evidence="1" type="ORF">FCM35_KLT06258</name>
</gene>
<evidence type="ECO:0000313" key="1">
    <source>
        <dbReference type="EMBL" id="KAF3329180.1"/>
    </source>
</evidence>
<dbReference type="Proteomes" id="UP000623129">
    <property type="component" value="Unassembled WGS sequence"/>
</dbReference>
<dbReference type="EMBL" id="SWLB01000015">
    <property type="protein sequence ID" value="KAF3329180.1"/>
    <property type="molecule type" value="Genomic_DNA"/>
</dbReference>
<protein>
    <submittedName>
        <fullName evidence="1">Photosynthetic NDH subunit of subcomplex B 4</fullName>
    </submittedName>
</protein>
<comment type="caution">
    <text evidence="1">The sequence shown here is derived from an EMBL/GenBank/DDBJ whole genome shotgun (WGS) entry which is preliminary data.</text>
</comment>
<proteinExistence type="predicted"/>
<dbReference type="AlphaFoldDB" id="A0A833QLV3"/>
<organism evidence="1 2">
    <name type="scientific">Carex littledalei</name>
    <dbReference type="NCBI Taxonomy" id="544730"/>
    <lineage>
        <taxon>Eukaryota</taxon>
        <taxon>Viridiplantae</taxon>
        <taxon>Streptophyta</taxon>
        <taxon>Embryophyta</taxon>
        <taxon>Tracheophyta</taxon>
        <taxon>Spermatophyta</taxon>
        <taxon>Magnoliopsida</taxon>
        <taxon>Liliopsida</taxon>
        <taxon>Poales</taxon>
        <taxon>Cyperaceae</taxon>
        <taxon>Cyperoideae</taxon>
        <taxon>Cariceae</taxon>
        <taxon>Carex</taxon>
        <taxon>Carex subgen. Euthyceras</taxon>
    </lineage>
</organism>
<sequence>MALPVLKPHALCSAFQPSNSKINHNQLPRALGHLGQCRWSSHSLNLEKRGRRSLARHLNALPDFPLMAIMVQHVEGTRDWIVHKSIWHLSDASIKNVYIFYFMFTVWGCCFFASMEDPYDRDDYRSQGGDGTAHWWYDKQEDIEQANRAELYREELIEEIEQKVGALREIEEAIGKEEQLVK</sequence>
<keyword evidence="2" id="KW-1185">Reference proteome</keyword>
<dbReference type="PANTHER" id="PTHR36315">
    <property type="entry name" value="PHOTOSYNTHETIC NDH SUBUNIT OF SUBCOMPLEX B 4, CHLOROPLASTIC"/>
    <property type="match status" value="1"/>
</dbReference>
<dbReference type="InterPro" id="IPR034570">
    <property type="entry name" value="PNSB4"/>
</dbReference>
<dbReference type="PANTHER" id="PTHR36315:SF2">
    <property type="entry name" value="PHOTOSYNTHETIC NDH SUBUNIT OF SUBCOMPLEX B 4, CHLOROPLASTIC"/>
    <property type="match status" value="1"/>
</dbReference>
<dbReference type="OrthoDB" id="2018219at2759"/>
<dbReference type="GO" id="GO:0009535">
    <property type="term" value="C:chloroplast thylakoid membrane"/>
    <property type="evidence" value="ECO:0007669"/>
    <property type="project" value="InterPro"/>
</dbReference>
<name>A0A833QLV3_9POAL</name>
<dbReference type="GO" id="GO:0010598">
    <property type="term" value="C:NAD(P)H dehydrogenase complex (plastoquinone)"/>
    <property type="evidence" value="ECO:0007669"/>
    <property type="project" value="InterPro"/>
</dbReference>
<reference evidence="1" key="1">
    <citation type="submission" date="2020-01" db="EMBL/GenBank/DDBJ databases">
        <title>Genome sequence of Kobresia littledalei, the first chromosome-level genome in the family Cyperaceae.</title>
        <authorList>
            <person name="Qu G."/>
        </authorList>
    </citation>
    <scope>NUCLEOTIDE SEQUENCE</scope>
    <source>
        <strain evidence="1">C.B.Clarke</strain>
        <tissue evidence="1">Leaf</tissue>
    </source>
</reference>
<accession>A0A833QLV3</accession>
<evidence type="ECO:0000313" key="2">
    <source>
        <dbReference type="Proteomes" id="UP000623129"/>
    </source>
</evidence>
<dbReference type="GO" id="GO:0009773">
    <property type="term" value="P:photosynthetic electron transport in photosystem I"/>
    <property type="evidence" value="ECO:0007669"/>
    <property type="project" value="InterPro"/>
</dbReference>